<dbReference type="Proteomes" id="UP000248014">
    <property type="component" value="Unassembled WGS sequence"/>
</dbReference>
<dbReference type="SUPFAM" id="SSF54427">
    <property type="entry name" value="NTF2-like"/>
    <property type="match status" value="1"/>
</dbReference>
<evidence type="ECO:0000313" key="3">
    <source>
        <dbReference type="EMBL" id="PXW79221.1"/>
    </source>
</evidence>
<dbReference type="Gene3D" id="3.10.450.50">
    <property type="match status" value="1"/>
</dbReference>
<feature type="domain" description="SnoaL-like" evidence="2">
    <location>
        <begin position="53"/>
        <end position="150"/>
    </location>
</feature>
<evidence type="ECO:0000313" key="4">
    <source>
        <dbReference type="Proteomes" id="UP000248014"/>
    </source>
</evidence>
<proteinExistence type="predicted"/>
<organism evidence="3 4">
    <name type="scientific">Blastomonas natatoria</name>
    <dbReference type="NCBI Taxonomy" id="34015"/>
    <lineage>
        <taxon>Bacteria</taxon>
        <taxon>Pseudomonadati</taxon>
        <taxon>Pseudomonadota</taxon>
        <taxon>Alphaproteobacteria</taxon>
        <taxon>Sphingomonadales</taxon>
        <taxon>Sphingomonadaceae</taxon>
        <taxon>Blastomonas</taxon>
    </lineage>
</organism>
<keyword evidence="3" id="KW-0378">Hydrolase</keyword>
<dbReference type="GO" id="GO:0016787">
    <property type="term" value="F:hydrolase activity"/>
    <property type="evidence" value="ECO:0007669"/>
    <property type="project" value="UniProtKB-KW"/>
</dbReference>
<protein>
    <submittedName>
        <fullName evidence="3">Limonene-1,2-epoxide hydrolase</fullName>
    </submittedName>
</protein>
<gene>
    <name evidence="3" type="ORF">C7451_101285</name>
</gene>
<comment type="caution">
    <text evidence="3">The sequence shown here is derived from an EMBL/GenBank/DDBJ whole genome shotgun (WGS) entry which is preliminary data.</text>
</comment>
<accession>A0A2V3VEG6</accession>
<sequence>MNRFRIALLALTAMTGLTLPSVAHAESTPAAAAPQPFTSKQESMMTDPKIAVVEKMIDAWNRRDWKLVGDLFAEDGVLHSMMIEPVKGRKAVAERINALGEGIESITLHIHNIGRIGDVVVIERTDEFTYKGHHGKVPVVGILEVEGDHVKVWREYYDRAELLREMGIGEEFHKPATAH</sequence>
<dbReference type="Pfam" id="PF12680">
    <property type="entry name" value="SnoaL_2"/>
    <property type="match status" value="1"/>
</dbReference>
<evidence type="ECO:0000259" key="2">
    <source>
        <dbReference type="Pfam" id="PF12680"/>
    </source>
</evidence>
<name>A0A2V3VEG6_9SPHN</name>
<feature type="chain" id="PRO_5016049861" evidence="1">
    <location>
        <begin position="26"/>
        <end position="179"/>
    </location>
</feature>
<dbReference type="AlphaFoldDB" id="A0A2V3VEG6"/>
<dbReference type="InterPro" id="IPR037401">
    <property type="entry name" value="SnoaL-like"/>
</dbReference>
<dbReference type="CDD" id="cd00531">
    <property type="entry name" value="NTF2_like"/>
    <property type="match status" value="1"/>
</dbReference>
<keyword evidence="4" id="KW-1185">Reference proteome</keyword>
<dbReference type="EMBL" id="QJJM01000001">
    <property type="protein sequence ID" value="PXW79221.1"/>
    <property type="molecule type" value="Genomic_DNA"/>
</dbReference>
<feature type="signal peptide" evidence="1">
    <location>
        <begin position="1"/>
        <end position="25"/>
    </location>
</feature>
<dbReference type="RefSeq" id="WP_208625113.1">
    <property type="nucleotide sequence ID" value="NZ_QJJM01000001.1"/>
</dbReference>
<evidence type="ECO:0000256" key="1">
    <source>
        <dbReference type="SAM" id="SignalP"/>
    </source>
</evidence>
<dbReference type="InterPro" id="IPR032710">
    <property type="entry name" value="NTF2-like_dom_sf"/>
</dbReference>
<reference evidence="3 4" key="1">
    <citation type="submission" date="2018-05" db="EMBL/GenBank/DDBJ databases">
        <title>Genomic Encyclopedia of Type Strains, Phase IV (KMG-IV): sequencing the most valuable type-strain genomes for metagenomic binning, comparative biology and taxonomic classification.</title>
        <authorList>
            <person name="Goeker M."/>
        </authorList>
    </citation>
    <scope>NUCLEOTIDE SEQUENCE [LARGE SCALE GENOMIC DNA]</scope>
    <source>
        <strain evidence="3 4">DSM 3183</strain>
    </source>
</reference>
<keyword evidence="1" id="KW-0732">Signal</keyword>